<evidence type="ECO:0000313" key="1">
    <source>
        <dbReference type="EMBL" id="MBJ7594263.1"/>
    </source>
</evidence>
<dbReference type="Gene3D" id="3.40.50.300">
    <property type="entry name" value="P-loop containing nucleotide triphosphate hydrolases"/>
    <property type="match status" value="1"/>
</dbReference>
<dbReference type="EMBL" id="JAEKNS010000059">
    <property type="protein sequence ID" value="MBJ7594263.1"/>
    <property type="molecule type" value="Genomic_DNA"/>
</dbReference>
<dbReference type="AlphaFoldDB" id="A0A934K290"/>
<organism evidence="1 2">
    <name type="scientific">Candidatus Aeolococcus gillhamiae</name>
    <dbReference type="NCBI Taxonomy" id="3127015"/>
    <lineage>
        <taxon>Bacteria</taxon>
        <taxon>Bacillati</taxon>
        <taxon>Candidatus Dormiibacterota</taxon>
        <taxon>Candidatus Dormibacteria</taxon>
        <taxon>Candidatus Aeolococcales</taxon>
        <taxon>Candidatus Aeolococcaceae</taxon>
        <taxon>Candidatus Aeolococcus</taxon>
    </lineage>
</organism>
<gene>
    <name evidence="1" type="ORF">JF886_05255</name>
</gene>
<reference evidence="1 2" key="1">
    <citation type="submission" date="2020-10" db="EMBL/GenBank/DDBJ databases">
        <title>Ca. Dormibacterota MAGs.</title>
        <authorList>
            <person name="Montgomery K."/>
        </authorList>
    </citation>
    <scope>NUCLEOTIDE SEQUENCE [LARGE SCALE GENOMIC DNA]</scope>
    <source>
        <strain evidence="1">SC8812_S17_18</strain>
    </source>
</reference>
<dbReference type="Proteomes" id="UP000606991">
    <property type="component" value="Unassembled WGS sequence"/>
</dbReference>
<comment type="caution">
    <text evidence="1">The sequence shown here is derived from an EMBL/GenBank/DDBJ whole genome shotgun (WGS) entry which is preliminary data.</text>
</comment>
<dbReference type="SUPFAM" id="SSF52540">
    <property type="entry name" value="P-loop containing nucleoside triphosphate hydrolases"/>
    <property type="match status" value="1"/>
</dbReference>
<dbReference type="InterPro" id="IPR027417">
    <property type="entry name" value="P-loop_NTPase"/>
</dbReference>
<evidence type="ECO:0000313" key="2">
    <source>
        <dbReference type="Proteomes" id="UP000606991"/>
    </source>
</evidence>
<name>A0A934K290_9BACT</name>
<dbReference type="RefSeq" id="WP_337310304.1">
    <property type="nucleotide sequence ID" value="NZ_JAEKNS010000059.1"/>
</dbReference>
<accession>A0A934K290</accession>
<sequence>MRTLVAVYTTRAGQTSTHWAVCLAWTLAERARVLLVDCDMEGGTIADLLLLRTDDRGIANCFGDRPVTASELTAQAVTHPERESLRVVPGLSRSYGYEMSECLRKLAPALSGADEDVVIADLGHPLSHPGLRSPRAAAEAICSVFGRAFIVVRDEPALLSRSIAVLQAARPPHGELIVCHQHGRAYRRAILESLGRNLPEMAVRDVWQWDEARATRMAETGVPAALPGVDRELNLALVGA</sequence>
<proteinExistence type="predicted"/>
<protein>
    <submittedName>
        <fullName evidence="1">Uncharacterized protein</fullName>
    </submittedName>
</protein>